<accession>A0ACB7ZYP1</accession>
<feature type="non-terminal residue" evidence="1">
    <location>
        <position position="1"/>
    </location>
</feature>
<protein>
    <submittedName>
        <fullName evidence="1">Uncharacterized protein</fullName>
    </submittedName>
</protein>
<dbReference type="EMBL" id="MU268057">
    <property type="protein sequence ID" value="KAH7906180.1"/>
    <property type="molecule type" value="Genomic_DNA"/>
</dbReference>
<keyword evidence="2" id="KW-1185">Reference proteome</keyword>
<reference evidence="1" key="1">
    <citation type="journal article" date="2021" name="New Phytol.">
        <title>Evolutionary innovations through gain and loss of genes in the ectomycorrhizal Boletales.</title>
        <authorList>
            <person name="Wu G."/>
            <person name="Miyauchi S."/>
            <person name="Morin E."/>
            <person name="Kuo A."/>
            <person name="Drula E."/>
            <person name="Varga T."/>
            <person name="Kohler A."/>
            <person name="Feng B."/>
            <person name="Cao Y."/>
            <person name="Lipzen A."/>
            <person name="Daum C."/>
            <person name="Hundley H."/>
            <person name="Pangilinan J."/>
            <person name="Johnson J."/>
            <person name="Barry K."/>
            <person name="LaButti K."/>
            <person name="Ng V."/>
            <person name="Ahrendt S."/>
            <person name="Min B."/>
            <person name="Choi I.G."/>
            <person name="Park H."/>
            <person name="Plett J.M."/>
            <person name="Magnuson J."/>
            <person name="Spatafora J.W."/>
            <person name="Nagy L.G."/>
            <person name="Henrissat B."/>
            <person name="Grigoriev I.V."/>
            <person name="Yang Z.L."/>
            <person name="Xu J."/>
            <person name="Martin F.M."/>
        </authorList>
    </citation>
    <scope>NUCLEOTIDE SEQUENCE</scope>
    <source>
        <strain evidence="1">ATCC 28755</strain>
    </source>
</reference>
<gene>
    <name evidence="1" type="ORF">BJ138DRAFT_987575</name>
</gene>
<evidence type="ECO:0000313" key="2">
    <source>
        <dbReference type="Proteomes" id="UP000790377"/>
    </source>
</evidence>
<evidence type="ECO:0000313" key="1">
    <source>
        <dbReference type="EMBL" id="KAH7906180.1"/>
    </source>
</evidence>
<comment type="caution">
    <text evidence="1">The sequence shown here is derived from an EMBL/GenBank/DDBJ whole genome shotgun (WGS) entry which is preliminary data.</text>
</comment>
<sequence length="312" mass="35229">RFFRWDRTGIIVSARFNYCDQHGLLLEFFRRYSLMSPAARGHDPTVRLATPEEVAIAQVALAGEGYKDRIDPKYPTRAMEVYDENLELTSTFLVGKPEVMPSSLIGRATKAYIAVDTSNHKVVFLKDCWRVSTSDMEKECDTVRQLNDAAVPNVPQLLCGGDVGGTNAQPTGSYNLIKAPWRCGNRKVTPHTHYRQVVDVVGKTIHGVTSSRQLVQVILDALQAHRVAFEQCKILHRDVSAGNILITREGRGLLNDWDMAKPVDTDVARQPDRTGTWLFLSTRMLQNPNKIHEIQDDMESFVHVFIYIALVY</sequence>
<feature type="non-terminal residue" evidence="1">
    <location>
        <position position="312"/>
    </location>
</feature>
<proteinExistence type="predicted"/>
<dbReference type="Proteomes" id="UP000790377">
    <property type="component" value="Unassembled WGS sequence"/>
</dbReference>
<organism evidence="1 2">
    <name type="scientific">Hygrophoropsis aurantiaca</name>
    <dbReference type="NCBI Taxonomy" id="72124"/>
    <lineage>
        <taxon>Eukaryota</taxon>
        <taxon>Fungi</taxon>
        <taxon>Dikarya</taxon>
        <taxon>Basidiomycota</taxon>
        <taxon>Agaricomycotina</taxon>
        <taxon>Agaricomycetes</taxon>
        <taxon>Agaricomycetidae</taxon>
        <taxon>Boletales</taxon>
        <taxon>Coniophorineae</taxon>
        <taxon>Hygrophoropsidaceae</taxon>
        <taxon>Hygrophoropsis</taxon>
    </lineage>
</organism>
<name>A0ACB7ZYP1_9AGAM</name>